<evidence type="ECO:0000313" key="4">
    <source>
        <dbReference type="Proteomes" id="UP000557688"/>
    </source>
</evidence>
<feature type="compositionally biased region" description="Pro residues" evidence="1">
    <location>
        <begin position="52"/>
        <end position="83"/>
    </location>
</feature>
<dbReference type="Proteomes" id="UP000565205">
    <property type="component" value="Unassembled WGS sequence"/>
</dbReference>
<proteinExistence type="predicted"/>
<feature type="compositionally biased region" description="Basic and acidic residues" evidence="1">
    <location>
        <begin position="1"/>
        <end position="14"/>
    </location>
</feature>
<evidence type="ECO:0000313" key="5">
    <source>
        <dbReference type="Proteomes" id="UP000565205"/>
    </source>
</evidence>
<feature type="region of interest" description="Disordered" evidence="1">
    <location>
        <begin position="1"/>
        <end position="83"/>
    </location>
</feature>
<evidence type="ECO:0000256" key="1">
    <source>
        <dbReference type="SAM" id="MobiDB-lite"/>
    </source>
</evidence>
<keyword evidence="4" id="KW-1185">Reference proteome</keyword>
<protein>
    <submittedName>
        <fullName evidence="3">Uncharacterized protein</fullName>
    </submittedName>
</protein>
<organism evidence="3 5">
    <name type="scientific">Endobacter medicaginis</name>
    <dbReference type="NCBI Taxonomy" id="1181271"/>
    <lineage>
        <taxon>Bacteria</taxon>
        <taxon>Pseudomonadati</taxon>
        <taxon>Pseudomonadota</taxon>
        <taxon>Alphaproteobacteria</taxon>
        <taxon>Acetobacterales</taxon>
        <taxon>Acetobacteraceae</taxon>
        <taxon>Endobacter</taxon>
    </lineage>
</organism>
<dbReference type="Proteomes" id="UP000557688">
    <property type="component" value="Unassembled WGS sequence"/>
</dbReference>
<dbReference type="EMBL" id="JABXXQ010000055">
    <property type="protein sequence ID" value="NVN29659.1"/>
    <property type="molecule type" value="Genomic_DNA"/>
</dbReference>
<accession>A0A850NML6</accession>
<sequence length="83" mass="8516">MRRLLGETSRRRPLDWLAGDAMSPRSVASGNQPLPPMVPPPPGDDPDADPDAPGPADPEPLGDPPIPIPVPGPSAPPPLHVAG</sequence>
<reference evidence="3 5" key="1">
    <citation type="submission" date="2020-06" db="EMBL/GenBank/DDBJ databases">
        <title>Description of novel acetic acid bacteria.</title>
        <authorList>
            <person name="Sombolestani A."/>
        </authorList>
    </citation>
    <scope>NUCLEOTIDE SEQUENCE [LARGE SCALE GENOMIC DNA]</scope>
    <source>
        <strain evidence="3 5">LMG 26838</strain>
    </source>
</reference>
<gene>
    <name evidence="2" type="ORF">FHR90_001332</name>
    <name evidence="3" type="ORF">HUK83_04815</name>
</gene>
<evidence type="ECO:0000313" key="3">
    <source>
        <dbReference type="EMBL" id="NVN29659.1"/>
    </source>
</evidence>
<dbReference type="EMBL" id="JACHXV010000004">
    <property type="protein sequence ID" value="MBB3173509.1"/>
    <property type="molecule type" value="Genomic_DNA"/>
</dbReference>
<evidence type="ECO:0000313" key="2">
    <source>
        <dbReference type="EMBL" id="MBB3173509.1"/>
    </source>
</evidence>
<feature type="compositionally biased region" description="Pro residues" evidence="1">
    <location>
        <begin position="33"/>
        <end position="43"/>
    </location>
</feature>
<reference evidence="2 4" key="2">
    <citation type="submission" date="2020-08" db="EMBL/GenBank/DDBJ databases">
        <title>Genomic Encyclopedia of Type Strains, Phase III (KMG-III): the genomes of soil and plant-associated and newly described type strains.</title>
        <authorList>
            <person name="Whitman W."/>
        </authorList>
    </citation>
    <scope>NUCLEOTIDE SEQUENCE [LARGE SCALE GENOMIC DNA]</scope>
    <source>
        <strain evidence="2 4">CECT 8088</strain>
    </source>
</reference>
<comment type="caution">
    <text evidence="3">The sequence shown here is derived from an EMBL/GenBank/DDBJ whole genome shotgun (WGS) entry which is preliminary data.</text>
</comment>
<dbReference type="RefSeq" id="WP_176622538.1">
    <property type="nucleotide sequence ID" value="NZ_JABXXQ010000055.1"/>
</dbReference>
<dbReference type="AlphaFoldDB" id="A0A850NML6"/>
<name>A0A850NML6_9PROT</name>